<dbReference type="InterPro" id="IPR016047">
    <property type="entry name" value="M23ase_b-sheet_dom"/>
</dbReference>
<evidence type="ECO:0000256" key="4">
    <source>
        <dbReference type="ARBA" id="ARBA00022723"/>
    </source>
</evidence>
<evidence type="ECO:0000256" key="2">
    <source>
        <dbReference type="ARBA" id="ARBA00004196"/>
    </source>
</evidence>
<keyword evidence="5" id="KW-0378">Hydrolase</keyword>
<dbReference type="PANTHER" id="PTHR21666:SF288">
    <property type="entry name" value="CELL DIVISION PROTEIN YTFB"/>
    <property type="match status" value="1"/>
</dbReference>
<dbReference type="GO" id="GO:0006508">
    <property type="term" value="P:proteolysis"/>
    <property type="evidence" value="ECO:0007669"/>
    <property type="project" value="UniProtKB-KW"/>
</dbReference>
<keyword evidence="9" id="KW-1133">Transmembrane helix</keyword>
<feature type="transmembrane region" description="Helical" evidence="9">
    <location>
        <begin position="27"/>
        <end position="48"/>
    </location>
</feature>
<evidence type="ECO:0000256" key="7">
    <source>
        <dbReference type="ARBA" id="ARBA00023049"/>
    </source>
</evidence>
<keyword evidence="4" id="KW-0479">Metal-binding</keyword>
<dbReference type="InterPro" id="IPR050570">
    <property type="entry name" value="Cell_wall_metabolism_enzyme"/>
</dbReference>
<evidence type="ECO:0000256" key="8">
    <source>
        <dbReference type="SAM" id="MobiDB-lite"/>
    </source>
</evidence>
<keyword evidence="14" id="KW-1185">Reference proteome</keyword>
<name>A0AAW9R5A1_9GAMM</name>
<proteinExistence type="predicted"/>
<evidence type="ECO:0000313" key="13">
    <source>
        <dbReference type="EMBL" id="MEJ1249719.1"/>
    </source>
</evidence>
<feature type="domain" description="M23ase beta-sheet core" evidence="10">
    <location>
        <begin position="317"/>
        <end position="412"/>
    </location>
</feature>
<evidence type="ECO:0000256" key="9">
    <source>
        <dbReference type="SAM" id="Phobius"/>
    </source>
</evidence>
<comment type="cofactor">
    <cofactor evidence="1">
        <name>Zn(2+)</name>
        <dbReference type="ChEBI" id="CHEBI:29105"/>
    </cofactor>
</comment>
<keyword evidence="9" id="KW-0472">Membrane</keyword>
<dbReference type="RefSeq" id="WP_337335438.1">
    <property type="nucleotide sequence ID" value="NZ_JBBDHC010000011.1"/>
</dbReference>
<dbReference type="Pfam" id="PF01551">
    <property type="entry name" value="Peptidase_M23"/>
    <property type="match status" value="1"/>
</dbReference>
<gene>
    <name evidence="13" type="ORF">WB794_08560</name>
</gene>
<dbReference type="InterPro" id="IPR007340">
    <property type="entry name" value="LysM_Opacity-associatedA"/>
</dbReference>
<evidence type="ECO:0000259" key="12">
    <source>
        <dbReference type="Pfam" id="PF19425"/>
    </source>
</evidence>
<evidence type="ECO:0000256" key="6">
    <source>
        <dbReference type="ARBA" id="ARBA00022833"/>
    </source>
</evidence>
<evidence type="ECO:0000256" key="5">
    <source>
        <dbReference type="ARBA" id="ARBA00022801"/>
    </source>
</evidence>
<dbReference type="InterPro" id="IPR011055">
    <property type="entry name" value="Dup_hybrid_motif"/>
</dbReference>
<dbReference type="Proteomes" id="UP001364472">
    <property type="component" value="Unassembled WGS sequence"/>
</dbReference>
<accession>A0AAW9R5A1</accession>
<sequence length="454" mass="49773">MQEHAEQHRHGAEAKTKAAGTRPHERWLLASTVAATVSLIAAIGPGFASATVDDHLIQRWVQPLPLPEPMVETEAGAHGEDAAAQGTQVAEWRTVEVKPGQTMGAVFASLSLPSSLLHRLLERPGLREPLTRVRAGARFDFLIGSDGSLRGLRFERDEARIATVTIDGDAIHEEIAQRDIQHRVNMASGVIEGSLVAAAGKSGIGYGTVLEMAKVFGYDIDFTQDLRVGDTFNVVYEEVYRDGERLRSGDILAASFINQGKPYHAFRYTFADGRTEYFDLEGRPMKKSFLRIPVEFTRISSQFTTARRHPVLGTMRAHKGVDYAARTGTPIMAAGEGRISFAGWQNGYGRTVIVDHGRGYTTLYGHMSRLGGYAKGARVRQGDTIGYVGASGLATGPHLHYEFRINGAHRDPLKVTLPKPEPLPASELGRFQEQTRPLLARLDLLGGKRHYAAR</sequence>
<comment type="subcellular location">
    <subcellularLocation>
        <location evidence="2">Cell envelope</location>
    </subcellularLocation>
</comment>
<organism evidence="13 14">
    <name type="scientific">Denitratimonas tolerans</name>
    <dbReference type="NCBI Taxonomy" id="1338420"/>
    <lineage>
        <taxon>Bacteria</taxon>
        <taxon>Pseudomonadati</taxon>
        <taxon>Pseudomonadota</taxon>
        <taxon>Gammaproteobacteria</taxon>
        <taxon>Lysobacterales</taxon>
        <taxon>Lysobacteraceae</taxon>
        <taxon>Denitratimonas</taxon>
    </lineage>
</organism>
<dbReference type="Gene3D" id="2.70.70.10">
    <property type="entry name" value="Glucose Permease (Domain IIA)"/>
    <property type="match status" value="1"/>
</dbReference>
<evidence type="ECO:0000313" key="14">
    <source>
        <dbReference type="Proteomes" id="UP001364472"/>
    </source>
</evidence>
<keyword evidence="9" id="KW-0812">Transmembrane</keyword>
<keyword evidence="7" id="KW-0482">Metalloprotease</keyword>
<evidence type="ECO:0000259" key="10">
    <source>
        <dbReference type="Pfam" id="PF01551"/>
    </source>
</evidence>
<feature type="domain" description="Opacity-associated protein A LysM-like" evidence="11">
    <location>
        <begin position="91"/>
        <end position="161"/>
    </location>
</feature>
<dbReference type="AlphaFoldDB" id="A0AAW9R5A1"/>
<dbReference type="GO" id="GO:0046872">
    <property type="term" value="F:metal ion binding"/>
    <property type="evidence" value="ECO:0007669"/>
    <property type="project" value="UniProtKB-KW"/>
</dbReference>
<dbReference type="Pfam" id="PF04225">
    <property type="entry name" value="LysM_OapA"/>
    <property type="match status" value="1"/>
</dbReference>
<dbReference type="Gene3D" id="3.10.450.350">
    <property type="match status" value="2"/>
</dbReference>
<dbReference type="FunFam" id="2.70.70.10:FF:000002">
    <property type="entry name" value="Murein DD-endopeptidase MepM"/>
    <property type="match status" value="1"/>
</dbReference>
<dbReference type="Pfam" id="PF19425">
    <property type="entry name" value="Csd3_N2"/>
    <property type="match status" value="1"/>
</dbReference>
<keyword evidence="6" id="KW-0862">Zinc</keyword>
<feature type="domain" description="Csd3-like second N-terminal" evidence="12">
    <location>
        <begin position="185"/>
        <end position="304"/>
    </location>
</feature>
<dbReference type="GO" id="GO:0004222">
    <property type="term" value="F:metalloendopeptidase activity"/>
    <property type="evidence" value="ECO:0007669"/>
    <property type="project" value="TreeGrafter"/>
</dbReference>
<dbReference type="CDD" id="cd12797">
    <property type="entry name" value="M23_peptidase"/>
    <property type="match status" value="1"/>
</dbReference>
<dbReference type="GO" id="GO:0042834">
    <property type="term" value="F:peptidoglycan binding"/>
    <property type="evidence" value="ECO:0007669"/>
    <property type="project" value="InterPro"/>
</dbReference>
<comment type="caution">
    <text evidence="13">The sequence shown here is derived from an EMBL/GenBank/DDBJ whole genome shotgun (WGS) entry which is preliminary data.</text>
</comment>
<evidence type="ECO:0000256" key="1">
    <source>
        <dbReference type="ARBA" id="ARBA00001947"/>
    </source>
</evidence>
<dbReference type="EMBL" id="JBBDHC010000011">
    <property type="protein sequence ID" value="MEJ1249719.1"/>
    <property type="molecule type" value="Genomic_DNA"/>
</dbReference>
<evidence type="ECO:0000259" key="11">
    <source>
        <dbReference type="Pfam" id="PF04225"/>
    </source>
</evidence>
<dbReference type="GO" id="GO:0030313">
    <property type="term" value="C:cell envelope"/>
    <property type="evidence" value="ECO:0007669"/>
    <property type="project" value="UniProtKB-SubCell"/>
</dbReference>
<protein>
    <submittedName>
        <fullName evidence="13">Peptidoglycan DD-metalloendopeptidase family protein</fullName>
    </submittedName>
</protein>
<evidence type="ECO:0000256" key="3">
    <source>
        <dbReference type="ARBA" id="ARBA00022670"/>
    </source>
</evidence>
<feature type="region of interest" description="Disordered" evidence="8">
    <location>
        <begin position="1"/>
        <end position="23"/>
    </location>
</feature>
<dbReference type="PANTHER" id="PTHR21666">
    <property type="entry name" value="PEPTIDASE-RELATED"/>
    <property type="match status" value="1"/>
</dbReference>
<dbReference type="SUPFAM" id="SSF51261">
    <property type="entry name" value="Duplicated hybrid motif"/>
    <property type="match status" value="1"/>
</dbReference>
<keyword evidence="3" id="KW-0645">Protease</keyword>
<dbReference type="InterPro" id="IPR045834">
    <property type="entry name" value="Csd3_N2"/>
</dbReference>
<reference evidence="13 14" key="1">
    <citation type="journal article" date="2016" name="Antonie Van Leeuwenhoek">
        <title>Denitratimonas tolerans gen. nov., sp. nov., a denitrifying bacterium isolated from a bioreactor for tannery wastewater treatment.</title>
        <authorList>
            <person name="Han S.I."/>
            <person name="Kim J.O."/>
            <person name="Lee Y.R."/>
            <person name="Ekpeghere K.I."/>
            <person name="Koh S.C."/>
            <person name="Whang K.S."/>
        </authorList>
    </citation>
    <scope>NUCLEOTIDE SEQUENCE [LARGE SCALE GENOMIC DNA]</scope>
    <source>
        <strain evidence="13 14">KACC 17565</strain>
    </source>
</reference>